<dbReference type="RefSeq" id="WP_184757636.1">
    <property type="nucleotide sequence ID" value="NZ_BAABEK010000037.1"/>
</dbReference>
<organism evidence="4 5">
    <name type="scientific">Streptosporangium album</name>
    <dbReference type="NCBI Taxonomy" id="47479"/>
    <lineage>
        <taxon>Bacteria</taxon>
        <taxon>Bacillati</taxon>
        <taxon>Actinomycetota</taxon>
        <taxon>Actinomycetes</taxon>
        <taxon>Streptosporangiales</taxon>
        <taxon>Streptosporangiaceae</taxon>
        <taxon>Streptosporangium</taxon>
    </lineage>
</organism>
<dbReference type="PANTHER" id="PTHR37042:SF4">
    <property type="entry name" value="OUTER MEMBRANE PROTEIN RV1973"/>
    <property type="match status" value="1"/>
</dbReference>
<dbReference type="GO" id="GO:0016020">
    <property type="term" value="C:membrane"/>
    <property type="evidence" value="ECO:0007669"/>
    <property type="project" value="UniProtKB-SubCell"/>
</dbReference>
<keyword evidence="5" id="KW-1185">Reference proteome</keyword>
<evidence type="ECO:0000313" key="4">
    <source>
        <dbReference type="EMBL" id="MBB4941591.1"/>
    </source>
</evidence>
<sequence length="254" mass="26484">MSPVPQEPEELPRGAGSAHGGIGEDGGEPTEPNSAAASAVRAALDRAAAERAAAESDRSSAHATRLASRGKWTGAAMAVALASAATIAALQWMAAGRLTEEKSERDAVFARAREFAVALQTYDYSNLSAYRDQVLAISDDTFEKTYDEAFGPLKDVITSMKASSSASVRGVYVAELARDRAKAITVVDSQVTSTAGIRRMLGTSMQIALVKTGGQWKISDATVMGAADELVTDPQGRTVEPAPAPSPGAARQDE</sequence>
<comment type="caution">
    <text evidence="4">The sequence shown here is derived from an EMBL/GenBank/DDBJ whole genome shotgun (WGS) entry which is preliminary data.</text>
</comment>
<dbReference type="AlphaFoldDB" id="A0A7W7S273"/>
<evidence type="ECO:0000313" key="5">
    <source>
        <dbReference type="Proteomes" id="UP000534286"/>
    </source>
</evidence>
<evidence type="ECO:0000256" key="1">
    <source>
        <dbReference type="ARBA" id="ARBA00004370"/>
    </source>
</evidence>
<dbReference type="PANTHER" id="PTHR37042">
    <property type="entry name" value="OUTER MEMBRANE PROTEIN RV1973"/>
    <property type="match status" value="1"/>
</dbReference>
<evidence type="ECO:0000256" key="3">
    <source>
        <dbReference type="SAM" id="MobiDB-lite"/>
    </source>
</evidence>
<dbReference type="Proteomes" id="UP000534286">
    <property type="component" value="Unassembled WGS sequence"/>
</dbReference>
<gene>
    <name evidence="4" type="ORF">FHR32_005968</name>
</gene>
<accession>A0A7W7S273</accession>
<proteinExistence type="predicted"/>
<dbReference type="EMBL" id="JACHJU010000002">
    <property type="protein sequence ID" value="MBB4941591.1"/>
    <property type="molecule type" value="Genomic_DNA"/>
</dbReference>
<name>A0A7W7S273_9ACTN</name>
<feature type="region of interest" description="Disordered" evidence="3">
    <location>
        <begin position="230"/>
        <end position="254"/>
    </location>
</feature>
<evidence type="ECO:0000256" key="2">
    <source>
        <dbReference type="ARBA" id="ARBA00023136"/>
    </source>
</evidence>
<reference evidence="4 5" key="1">
    <citation type="submission" date="2020-08" db="EMBL/GenBank/DDBJ databases">
        <title>Sequencing the genomes of 1000 actinobacteria strains.</title>
        <authorList>
            <person name="Klenk H.-P."/>
        </authorList>
    </citation>
    <scope>NUCLEOTIDE SEQUENCE [LARGE SCALE GENOMIC DNA]</scope>
    <source>
        <strain evidence="4 5">DSM 43023</strain>
    </source>
</reference>
<comment type="subcellular location">
    <subcellularLocation>
        <location evidence="1">Membrane</location>
    </subcellularLocation>
</comment>
<protein>
    <submittedName>
        <fullName evidence="4">Mce-associated membrane protein</fullName>
    </submittedName>
</protein>
<feature type="region of interest" description="Disordered" evidence="3">
    <location>
        <begin position="1"/>
        <end position="42"/>
    </location>
</feature>
<keyword evidence="2" id="KW-0472">Membrane</keyword>